<gene>
    <name evidence="1" type="ORF">LTS18_013086</name>
</gene>
<dbReference type="EMBL" id="JAWDJW010000004">
    <property type="protein sequence ID" value="KAK3082202.1"/>
    <property type="molecule type" value="Genomic_DNA"/>
</dbReference>
<organism evidence="1 2">
    <name type="scientific">Coniosporium uncinatum</name>
    <dbReference type="NCBI Taxonomy" id="93489"/>
    <lineage>
        <taxon>Eukaryota</taxon>
        <taxon>Fungi</taxon>
        <taxon>Dikarya</taxon>
        <taxon>Ascomycota</taxon>
        <taxon>Pezizomycotina</taxon>
        <taxon>Dothideomycetes</taxon>
        <taxon>Dothideomycetes incertae sedis</taxon>
        <taxon>Coniosporium</taxon>
    </lineage>
</organism>
<name>A0ACC3DZT9_9PEZI</name>
<evidence type="ECO:0000313" key="2">
    <source>
        <dbReference type="Proteomes" id="UP001186974"/>
    </source>
</evidence>
<protein>
    <submittedName>
        <fullName evidence="1">Uncharacterized protein</fullName>
    </submittedName>
</protein>
<sequence length="95" mass="10626">MAKDRIQITSDIHTNASHFHETILDKSTDEIKTVDHPKGQSTSRSTTITTNPYVCETDGTNEKKDEAGTSSTAQTVIEQQPTEERKLQDYDTSQL</sequence>
<evidence type="ECO:0000313" key="1">
    <source>
        <dbReference type="EMBL" id="KAK3082202.1"/>
    </source>
</evidence>
<proteinExistence type="predicted"/>
<keyword evidence="2" id="KW-1185">Reference proteome</keyword>
<accession>A0ACC3DZT9</accession>
<reference evidence="1" key="1">
    <citation type="submission" date="2024-09" db="EMBL/GenBank/DDBJ databases">
        <title>Black Yeasts Isolated from many extreme environments.</title>
        <authorList>
            <person name="Coleine C."/>
            <person name="Stajich J.E."/>
            <person name="Selbmann L."/>
        </authorList>
    </citation>
    <scope>NUCLEOTIDE SEQUENCE</scope>
    <source>
        <strain evidence="1">CCFEE 5737</strain>
    </source>
</reference>
<dbReference type="Proteomes" id="UP001186974">
    <property type="component" value="Unassembled WGS sequence"/>
</dbReference>
<comment type="caution">
    <text evidence="1">The sequence shown here is derived from an EMBL/GenBank/DDBJ whole genome shotgun (WGS) entry which is preliminary data.</text>
</comment>